<dbReference type="Proteomes" id="UP000012371">
    <property type="component" value="Unassembled WGS sequence"/>
</dbReference>
<evidence type="ECO:0000256" key="1">
    <source>
        <dbReference type="SAM" id="SignalP"/>
    </source>
</evidence>
<reference evidence="2 4" key="1">
    <citation type="submission" date="2013-03" db="EMBL/GenBank/DDBJ databases">
        <authorList>
            <person name="Harkins D.M."/>
            <person name="Durkin A.S."/>
            <person name="Brinkac L.M."/>
            <person name="Haft D.H."/>
            <person name="Selengut J.D."/>
            <person name="Sanka R."/>
            <person name="DePew J."/>
            <person name="Purushe J."/>
            <person name="Hartskeerl R.A."/>
            <person name="Ahmed A."/>
            <person name="van der Linden H."/>
            <person name="Goris M.G.A."/>
            <person name="Vinetz J.M."/>
            <person name="Sutton G.G."/>
            <person name="Nierman W.C."/>
            <person name="Fouts D.E."/>
        </authorList>
    </citation>
    <scope>NUCLEOTIDE SEQUENCE [LARGE SCALE GENOMIC DNA]</scope>
    <source>
        <strain evidence="2 4">LT 11-33</strain>
    </source>
</reference>
<gene>
    <name evidence="2" type="ORF">LEP1GSC203_0387</name>
    <name evidence="3" type="ORF">LEP1GSC203_0424</name>
</gene>
<feature type="chain" id="PRO_5007695448" description="Outer membrane protein beta-barrel domain protein" evidence="1">
    <location>
        <begin position="22"/>
        <end position="245"/>
    </location>
</feature>
<organism evidence="2 4">
    <name type="scientific">Leptospira terpstrae serovar Hualin str. LT 11-33 = ATCC 700639</name>
    <dbReference type="NCBI Taxonomy" id="1257025"/>
    <lineage>
        <taxon>Bacteria</taxon>
        <taxon>Pseudomonadati</taxon>
        <taxon>Spirochaetota</taxon>
        <taxon>Spirochaetia</taxon>
        <taxon>Leptospirales</taxon>
        <taxon>Leptospiraceae</taxon>
        <taxon>Leptospira</taxon>
    </lineage>
</organism>
<evidence type="ECO:0000313" key="3">
    <source>
        <dbReference type="EMBL" id="EMY63552.1"/>
    </source>
</evidence>
<evidence type="ECO:0000313" key="4">
    <source>
        <dbReference type="Proteomes" id="UP000012371"/>
    </source>
</evidence>
<protein>
    <recommendedName>
        <fullName evidence="5">Outer membrane protein beta-barrel domain protein</fullName>
    </recommendedName>
</protein>
<accession>N1VSE2</accession>
<dbReference type="EMBL" id="AOGW02000022">
    <property type="protein sequence ID" value="EMY59907.1"/>
    <property type="molecule type" value="Genomic_DNA"/>
</dbReference>
<dbReference type="RefSeq" id="WP_002971529.1">
    <property type="nucleotide sequence ID" value="NZ_AOGW02000001.1"/>
</dbReference>
<evidence type="ECO:0000313" key="2">
    <source>
        <dbReference type="EMBL" id="EMY59907.1"/>
    </source>
</evidence>
<dbReference type="OrthoDB" id="331700at2"/>
<keyword evidence="1" id="KW-0732">Signal</keyword>
<sequence length="245" mass="27700">MTKLKVTIFLLLIFSNFSINAKSFNEEQLEYRRKKPISIISGVNSISNYYYAPYLGISYNFSGNTELGFIFINSKYKYNYDQKFLPTNQSIYNFQEFDKAFQDSAKIFMNYYLFNSIFFVNATIGYLPSTSYGINLSSIFDSNVIGSGFSYASVELKQLNTYYISPGIGLKVTLENGLFFSITGGPMFLQKNKTELNIETFMTTNSAESNILSNYLLNLPIIKNSNSGIGRNTEAYADIAAGISF</sequence>
<dbReference type="AlphaFoldDB" id="N1VSE2"/>
<dbReference type="EMBL" id="AOGW02000001">
    <property type="protein sequence ID" value="EMY63552.1"/>
    <property type="molecule type" value="Genomic_DNA"/>
</dbReference>
<proteinExistence type="predicted"/>
<comment type="caution">
    <text evidence="2">The sequence shown here is derived from an EMBL/GenBank/DDBJ whole genome shotgun (WGS) entry which is preliminary data.</text>
</comment>
<evidence type="ECO:0008006" key="5">
    <source>
        <dbReference type="Google" id="ProtNLM"/>
    </source>
</evidence>
<name>N1VSE2_9LEPT</name>
<feature type="signal peptide" evidence="1">
    <location>
        <begin position="1"/>
        <end position="21"/>
    </location>
</feature>
<keyword evidence="4" id="KW-1185">Reference proteome</keyword>